<protein>
    <recommendedName>
        <fullName evidence="4">Killer toxin Kp4 domain-containing protein</fullName>
    </recommendedName>
</protein>
<dbReference type="OrthoDB" id="3689965at2759"/>
<comment type="caution">
    <text evidence="2">The sequence shown here is derived from an EMBL/GenBank/DDBJ whole genome shotgun (WGS) entry which is preliminary data.</text>
</comment>
<reference evidence="2 3" key="1">
    <citation type="journal article" date="2020" name="Genome Biol. Evol.">
        <title>A new high-quality draft genome assembly of the Chinese cordyceps Ophiocordyceps sinensis.</title>
        <authorList>
            <person name="Shu R."/>
            <person name="Zhang J."/>
            <person name="Meng Q."/>
            <person name="Zhang H."/>
            <person name="Zhou G."/>
            <person name="Li M."/>
            <person name="Wu P."/>
            <person name="Zhao Y."/>
            <person name="Chen C."/>
            <person name="Qin Q."/>
        </authorList>
    </citation>
    <scope>NUCLEOTIDE SEQUENCE [LARGE SCALE GENOMIC DNA]</scope>
    <source>
        <strain evidence="2 3">IOZ07</strain>
    </source>
</reference>
<dbReference type="Proteomes" id="UP000557566">
    <property type="component" value="Unassembled WGS sequence"/>
</dbReference>
<evidence type="ECO:0008006" key="4">
    <source>
        <dbReference type="Google" id="ProtNLM"/>
    </source>
</evidence>
<name>A0A8H4LV59_9HYPO</name>
<evidence type="ECO:0000313" key="3">
    <source>
        <dbReference type="Proteomes" id="UP000557566"/>
    </source>
</evidence>
<evidence type="ECO:0000313" key="2">
    <source>
        <dbReference type="EMBL" id="KAF4506193.1"/>
    </source>
</evidence>
<dbReference type="EMBL" id="JAAVMX010000007">
    <property type="protein sequence ID" value="KAF4506193.1"/>
    <property type="molecule type" value="Genomic_DNA"/>
</dbReference>
<keyword evidence="3" id="KW-1185">Reference proteome</keyword>
<dbReference type="AlphaFoldDB" id="A0A8H4LV59"/>
<sequence>MLPRVQLLSLVTASLASPLPLEARGGICEPLGRICYGAAYGTSQNLNESDIKYVAQFLRHHGRNYEALFTVASGFTCREWAFGIPGSGTVLVLAKHVDPRVNSSVSFEDIANTIDGGENASKDDRAGSILGCGNTGGSRGVQVNSTSSVYNTDDYRNSHALPRGIIVKLVRQDDSDPEE</sequence>
<proteinExistence type="predicted"/>
<feature type="signal peptide" evidence="1">
    <location>
        <begin position="1"/>
        <end position="16"/>
    </location>
</feature>
<accession>A0A8H4LV59</accession>
<feature type="chain" id="PRO_5034165586" description="Killer toxin Kp4 domain-containing protein" evidence="1">
    <location>
        <begin position="17"/>
        <end position="179"/>
    </location>
</feature>
<keyword evidence="1" id="KW-0732">Signal</keyword>
<organism evidence="2 3">
    <name type="scientific">Ophiocordyceps sinensis</name>
    <dbReference type="NCBI Taxonomy" id="72228"/>
    <lineage>
        <taxon>Eukaryota</taxon>
        <taxon>Fungi</taxon>
        <taxon>Dikarya</taxon>
        <taxon>Ascomycota</taxon>
        <taxon>Pezizomycotina</taxon>
        <taxon>Sordariomycetes</taxon>
        <taxon>Hypocreomycetidae</taxon>
        <taxon>Hypocreales</taxon>
        <taxon>Ophiocordycipitaceae</taxon>
        <taxon>Ophiocordyceps</taxon>
    </lineage>
</organism>
<gene>
    <name evidence="2" type="ORF">G6O67_006298</name>
</gene>
<evidence type="ECO:0000256" key="1">
    <source>
        <dbReference type="SAM" id="SignalP"/>
    </source>
</evidence>